<keyword evidence="1" id="KW-1133">Transmembrane helix</keyword>
<dbReference type="RefSeq" id="WP_187474848.1">
    <property type="nucleotide sequence ID" value="NZ_CP060693.1"/>
</dbReference>
<proteinExistence type="predicted"/>
<organism evidence="2 3">
    <name type="scientific">Aliarcobacter cryaerophilus</name>
    <dbReference type="NCBI Taxonomy" id="28198"/>
    <lineage>
        <taxon>Bacteria</taxon>
        <taxon>Pseudomonadati</taxon>
        <taxon>Campylobacterota</taxon>
        <taxon>Epsilonproteobacteria</taxon>
        <taxon>Campylobacterales</taxon>
        <taxon>Arcobacteraceae</taxon>
        <taxon>Aliarcobacter</taxon>
    </lineage>
</organism>
<evidence type="ECO:0008006" key="4">
    <source>
        <dbReference type="Google" id="ProtNLM"/>
    </source>
</evidence>
<evidence type="ECO:0000313" key="2">
    <source>
        <dbReference type="EMBL" id="QNM90618.1"/>
    </source>
</evidence>
<keyword evidence="1" id="KW-0472">Membrane</keyword>
<keyword evidence="1" id="KW-0812">Transmembrane</keyword>
<gene>
    <name evidence="2" type="ORF">HOO34_02490</name>
</gene>
<dbReference type="EMBL" id="CP060693">
    <property type="protein sequence ID" value="QNM90618.1"/>
    <property type="molecule type" value="Genomic_DNA"/>
</dbReference>
<dbReference type="Proteomes" id="UP000515842">
    <property type="component" value="Chromosome"/>
</dbReference>
<feature type="transmembrane region" description="Helical" evidence="1">
    <location>
        <begin position="30"/>
        <end position="48"/>
    </location>
</feature>
<accession>A0A7G9LPR9</accession>
<protein>
    <recommendedName>
        <fullName evidence="4">Zinc-ribbon domain-containing protein</fullName>
    </recommendedName>
</protein>
<dbReference type="AlphaFoldDB" id="A0A7G9LPR9"/>
<evidence type="ECO:0000256" key="1">
    <source>
        <dbReference type="SAM" id="Phobius"/>
    </source>
</evidence>
<name>A0A7G9LPR9_9BACT</name>
<evidence type="ECO:0000313" key="3">
    <source>
        <dbReference type="Proteomes" id="UP000515842"/>
    </source>
</evidence>
<sequence length="51" mass="5642">MLKKCPACKNEISVNSKKCPKCGQPQTSESQKAIVILIIVAFIIYAISKQF</sequence>
<reference evidence="2 3" key="1">
    <citation type="journal article" date="2020" name="Front. Microbiol.">
        <title>Genomic Analysis and Antimicrobial Resistance of Aliarcobacter cryaerophilus Strains From German Water Poultry.</title>
        <authorList>
            <person name="Muller E."/>
            <person name="Hotzel H."/>
            <person name="Ahlers C."/>
            <person name="Hanel I."/>
            <person name="Tomaso H."/>
            <person name="Abdel-Glil M.Y."/>
        </authorList>
    </citation>
    <scope>NUCLEOTIDE SEQUENCE [LARGE SCALE GENOMIC DNA]</scope>
    <source>
        <strain evidence="2 3">16CS1285-4</strain>
    </source>
</reference>